<feature type="region of interest" description="Disordered" evidence="1">
    <location>
        <begin position="213"/>
        <end position="235"/>
    </location>
</feature>
<evidence type="ECO:0000313" key="2">
    <source>
        <dbReference type="EMBL" id="VAX17644.1"/>
    </source>
</evidence>
<evidence type="ECO:0000256" key="1">
    <source>
        <dbReference type="SAM" id="MobiDB-lite"/>
    </source>
</evidence>
<organism evidence="2">
    <name type="scientific">hydrothermal vent metagenome</name>
    <dbReference type="NCBI Taxonomy" id="652676"/>
    <lineage>
        <taxon>unclassified sequences</taxon>
        <taxon>metagenomes</taxon>
        <taxon>ecological metagenomes</taxon>
    </lineage>
</organism>
<dbReference type="AlphaFoldDB" id="A0A3B1C0W3"/>
<name>A0A3B1C0W3_9ZZZZ</name>
<accession>A0A3B1C0W3</accession>
<sequence length="332" mass="34307">MRKSMVSRFTLLAAVIVLFQISSCSGGGGGGDSSSSGGGQTTYKSEDVTNTAVANIGSLAGVGIITAADKGYSLRQIADAVMANNLSQSGDISGQSPTLAPQGFISRSSGAGVQNRGKGPQEENFSAKTYVETLEANKYAATALIIAMAVEGYSTEQITLALISVDVTKCANGDNSSFTESNIVCIVLLLANMPAIVGEPTLAKQGGIFEGLGNDGGSSSGGDTGDDSSSDGDSGSGGCYLDNSTLPGTWSKPGFTFDDAYYSSCVAVINANHTWTTTCTDDEGDTDYDSGSWSLDCNSLSFDGEKPWTVLNSSTFQIYYASFGVTFTYTRQ</sequence>
<dbReference type="EMBL" id="UOGE01000026">
    <property type="protein sequence ID" value="VAX17644.1"/>
    <property type="molecule type" value="Genomic_DNA"/>
</dbReference>
<feature type="compositionally biased region" description="Gly residues" evidence="1">
    <location>
        <begin position="213"/>
        <end position="223"/>
    </location>
</feature>
<gene>
    <name evidence="2" type="ORF">MNBD_NITROSPINAE02-1619</name>
</gene>
<proteinExistence type="predicted"/>
<protein>
    <submittedName>
        <fullName evidence="2">Uncharacterized protein</fullName>
    </submittedName>
</protein>
<reference evidence="2" key="1">
    <citation type="submission" date="2018-06" db="EMBL/GenBank/DDBJ databases">
        <authorList>
            <person name="Zhirakovskaya E."/>
        </authorList>
    </citation>
    <scope>NUCLEOTIDE SEQUENCE</scope>
</reference>